<comment type="subcellular location">
    <subcellularLocation>
        <location evidence="1">Cell membrane</location>
    </subcellularLocation>
</comment>
<dbReference type="Gene3D" id="1.10.3820.10">
    <property type="entry name" value="Di-heme elbow motif domain"/>
    <property type="match status" value="1"/>
</dbReference>
<evidence type="ECO:0000256" key="2">
    <source>
        <dbReference type="ARBA" id="ARBA00007395"/>
    </source>
</evidence>
<dbReference type="InterPro" id="IPR036280">
    <property type="entry name" value="Multihaem_cyt_sf"/>
</dbReference>
<gene>
    <name evidence="14" type="primary">fccC</name>
</gene>
<dbReference type="RefSeq" id="WP_011138086.1">
    <property type="nucleotide sequence ID" value="NZ_JAAYAA010000032.1"/>
</dbReference>
<keyword evidence="6 12" id="KW-0812">Transmembrane</keyword>
<keyword evidence="4" id="KW-1003">Cell membrane</keyword>
<evidence type="ECO:0000259" key="13">
    <source>
        <dbReference type="Pfam" id="PF03264"/>
    </source>
</evidence>
<evidence type="ECO:0000256" key="12">
    <source>
        <dbReference type="SAM" id="Phobius"/>
    </source>
</evidence>
<dbReference type="PANTHER" id="PTHR30333">
    <property type="entry name" value="CYTOCHROME C-TYPE PROTEIN"/>
    <property type="match status" value="1"/>
</dbReference>
<dbReference type="InterPro" id="IPR051174">
    <property type="entry name" value="Cytochrome_c-type_ET"/>
</dbReference>
<dbReference type="AlphaFoldDB" id="O08267"/>
<keyword evidence="3" id="KW-0813">Transport</keyword>
<dbReference type="KEGG" id="wsu:WS0121"/>
<dbReference type="InterPro" id="IPR038266">
    <property type="entry name" value="NapC/NirT_cytc_sf"/>
</dbReference>
<accession>O08267</accession>
<evidence type="ECO:0000256" key="4">
    <source>
        <dbReference type="ARBA" id="ARBA00022475"/>
    </source>
</evidence>
<feature type="domain" description="NapC/NirT cytochrome c N-terminal" evidence="13">
    <location>
        <begin position="7"/>
        <end position="176"/>
    </location>
</feature>
<evidence type="ECO:0000256" key="1">
    <source>
        <dbReference type="ARBA" id="ARBA00004236"/>
    </source>
</evidence>
<evidence type="ECO:0000256" key="8">
    <source>
        <dbReference type="ARBA" id="ARBA00022982"/>
    </source>
</evidence>
<dbReference type="EMBL" id="Y10581">
    <property type="protein sequence ID" value="CAA71603.1"/>
    <property type="molecule type" value="Genomic_DNA"/>
</dbReference>
<sequence>MRNPMNNSTKFALGLTFVGTLIGLLFSYAVYFGLKETSDAKFCALCHEMEPMILSYHQDVHGGAGRTGIQVDCVACHMPHESLLGYIFTKAKNGVVEGSIKFFHGTDHINWVKNRANRDQFVFDSGCLECHREIIDPREGRETQAVRMHEHYKKLLNTPQKIACASCHTDTGHQSLRTILNYYKPEFEIYQDALQEDKERFMKSLRKPAPILP</sequence>
<keyword evidence="5" id="KW-0349">Heme</keyword>
<keyword evidence="7" id="KW-0479">Metal-binding</keyword>
<dbReference type="OMA" id="IDWHANR"/>
<dbReference type="Pfam" id="PF03264">
    <property type="entry name" value="Cytochrom_NNT"/>
    <property type="match status" value="1"/>
</dbReference>
<proteinExistence type="inferred from homology"/>
<evidence type="ECO:0000256" key="6">
    <source>
        <dbReference type="ARBA" id="ARBA00022692"/>
    </source>
</evidence>
<keyword evidence="8" id="KW-0249">Electron transport</keyword>
<evidence type="ECO:0000256" key="5">
    <source>
        <dbReference type="ARBA" id="ARBA00022617"/>
    </source>
</evidence>
<dbReference type="GO" id="GO:0009055">
    <property type="term" value="F:electron transfer activity"/>
    <property type="evidence" value="ECO:0007669"/>
    <property type="project" value="TreeGrafter"/>
</dbReference>
<dbReference type="SUPFAM" id="SSF48695">
    <property type="entry name" value="Multiheme cytochromes"/>
    <property type="match status" value="1"/>
</dbReference>
<dbReference type="PANTHER" id="PTHR30333:SF1">
    <property type="entry name" value="CYTOCHROME C-TYPE PROTEIN NAPC"/>
    <property type="match status" value="1"/>
</dbReference>
<evidence type="ECO:0000256" key="11">
    <source>
        <dbReference type="ARBA" id="ARBA00023136"/>
    </source>
</evidence>
<evidence type="ECO:0000256" key="9">
    <source>
        <dbReference type="ARBA" id="ARBA00022989"/>
    </source>
</evidence>
<keyword evidence="10" id="KW-0408">Iron</keyword>
<dbReference type="GO" id="GO:0046872">
    <property type="term" value="F:metal ion binding"/>
    <property type="evidence" value="ECO:0007669"/>
    <property type="project" value="UniProtKB-KW"/>
</dbReference>
<name>O08267_WOLSC</name>
<protein>
    <submittedName>
        <fullName evidence="14">Putative tetraheme cytochrome c</fullName>
    </submittedName>
</protein>
<evidence type="ECO:0000256" key="7">
    <source>
        <dbReference type="ARBA" id="ARBA00022723"/>
    </source>
</evidence>
<dbReference type="GO" id="GO:0009061">
    <property type="term" value="P:anaerobic respiration"/>
    <property type="evidence" value="ECO:0007669"/>
    <property type="project" value="TreeGrafter"/>
</dbReference>
<dbReference type="InterPro" id="IPR005126">
    <property type="entry name" value="NapC/NirT_cyt_c_N"/>
</dbReference>
<dbReference type="GO" id="GO:0005886">
    <property type="term" value="C:plasma membrane"/>
    <property type="evidence" value="ECO:0007669"/>
    <property type="project" value="UniProtKB-SubCell"/>
</dbReference>
<evidence type="ECO:0000256" key="3">
    <source>
        <dbReference type="ARBA" id="ARBA00022448"/>
    </source>
</evidence>
<reference evidence="14" key="1">
    <citation type="journal article" date="1998" name="Arch. Microbiol.">
        <title>A periplasmic flavoprotein in Wolinella succinogenes that resembles the fumarate reductase of Shewanella putrefaciens.</title>
        <authorList>
            <person name="Simon J."/>
            <person name="Gross R."/>
            <person name="Klimmek O."/>
            <person name="Ringel M."/>
            <person name="Kroger A."/>
        </authorList>
    </citation>
    <scope>NUCLEOTIDE SEQUENCE</scope>
</reference>
<evidence type="ECO:0000313" key="14">
    <source>
        <dbReference type="EMBL" id="CAA71603.1"/>
    </source>
</evidence>
<organism evidence="14">
    <name type="scientific">Wolinella succinogenes</name>
    <dbReference type="NCBI Taxonomy" id="844"/>
    <lineage>
        <taxon>Bacteria</taxon>
        <taxon>Pseudomonadati</taxon>
        <taxon>Campylobacterota</taxon>
        <taxon>Epsilonproteobacteria</taxon>
        <taxon>Campylobacterales</taxon>
        <taxon>Helicobacteraceae</taxon>
        <taxon>Wolinella</taxon>
    </lineage>
</organism>
<feature type="transmembrane region" description="Helical" evidence="12">
    <location>
        <begin position="12"/>
        <end position="34"/>
    </location>
</feature>
<evidence type="ECO:0000256" key="10">
    <source>
        <dbReference type="ARBA" id="ARBA00023004"/>
    </source>
</evidence>
<keyword evidence="11 12" id="KW-0472">Membrane</keyword>
<comment type="similarity">
    <text evidence="2">Belongs to the NapC/NirT/NrfH family.</text>
</comment>
<keyword evidence="9 12" id="KW-1133">Transmembrane helix</keyword>